<dbReference type="RefSeq" id="WP_125019340.1">
    <property type="nucleotide sequence ID" value="NZ_RQVQ01000021.1"/>
</dbReference>
<feature type="chain" id="PRO_5018259616" description="OmpH family outer membrane protein" evidence="5">
    <location>
        <begin position="20"/>
        <end position="383"/>
    </location>
</feature>
<evidence type="ECO:0000256" key="1">
    <source>
        <dbReference type="ARBA" id="ARBA00009091"/>
    </source>
</evidence>
<proteinExistence type="inferred from homology"/>
<dbReference type="SUPFAM" id="SSF111384">
    <property type="entry name" value="OmpH-like"/>
    <property type="match status" value="1"/>
</dbReference>
<feature type="coiled-coil region" evidence="3">
    <location>
        <begin position="43"/>
        <end position="103"/>
    </location>
</feature>
<keyword evidence="3" id="KW-0175">Coiled coil</keyword>
<dbReference type="OrthoDB" id="9788552at2"/>
<sequence length="383" mass="44976">MKKFLVSILFFSASSFVFGQNGKTAYVDIYHILKKSPEYTEANLELEKRVKDWQAQINKKKAEVSKMKDALLTERALLTSQLIEEKEDEIRMVESELNTLQQEKFGTDGDYFNQHQNIYKPILDQIHTITNDIAAKKKYDVVLVKGDGNTMLYANKRNDITDQVLKEMEKSRSRGKLSKKEIADLEAQDKIAESKERQRNKRDDLRERQKDLESGLLNPSNTNENSRESNPIAPNETEAEKRKRINEERIAEAKKKQEEARAAQLKKIEEQKEALKKKQEELKLQREKAVQDALDRKNNVNQKSNNAQSQQKEMTQKQKEMMEARAQKAKEAKEKREQLAAERKLAMQKRQEEAKKLQEERIKKIKEDKEKRLKELEERKKNQ</sequence>
<feature type="signal peptide" evidence="5">
    <location>
        <begin position="1"/>
        <end position="19"/>
    </location>
</feature>
<dbReference type="Gene3D" id="3.30.910.20">
    <property type="entry name" value="Skp domain"/>
    <property type="match status" value="1"/>
</dbReference>
<feature type="compositionally biased region" description="Basic and acidic residues" evidence="4">
    <location>
        <begin position="188"/>
        <end position="213"/>
    </location>
</feature>
<organism evidence="6 7">
    <name type="scientific">Paenimyroides tangerinum</name>
    <dbReference type="NCBI Taxonomy" id="2488728"/>
    <lineage>
        <taxon>Bacteria</taxon>
        <taxon>Pseudomonadati</taxon>
        <taxon>Bacteroidota</taxon>
        <taxon>Flavobacteriia</taxon>
        <taxon>Flavobacteriales</taxon>
        <taxon>Flavobacteriaceae</taxon>
        <taxon>Paenimyroides</taxon>
    </lineage>
</organism>
<dbReference type="EMBL" id="RQVQ01000021">
    <property type="protein sequence ID" value="RRJ89925.1"/>
    <property type="molecule type" value="Genomic_DNA"/>
</dbReference>
<feature type="compositionally biased region" description="Basic and acidic residues" evidence="4">
    <location>
        <begin position="314"/>
        <end position="383"/>
    </location>
</feature>
<evidence type="ECO:0000256" key="3">
    <source>
        <dbReference type="SAM" id="Coils"/>
    </source>
</evidence>
<dbReference type="InterPro" id="IPR024930">
    <property type="entry name" value="Skp_dom_sf"/>
</dbReference>
<dbReference type="GO" id="GO:0050821">
    <property type="term" value="P:protein stabilization"/>
    <property type="evidence" value="ECO:0007669"/>
    <property type="project" value="TreeGrafter"/>
</dbReference>
<comment type="caution">
    <text evidence="6">The sequence shown here is derived from an EMBL/GenBank/DDBJ whole genome shotgun (WGS) entry which is preliminary data.</text>
</comment>
<dbReference type="Proteomes" id="UP000275719">
    <property type="component" value="Unassembled WGS sequence"/>
</dbReference>
<reference evidence="6 7" key="1">
    <citation type="submission" date="2018-11" db="EMBL/GenBank/DDBJ databases">
        <title>Flavobacterium sp. nov., YIM 102701-2 draft genome.</title>
        <authorList>
            <person name="Li G."/>
            <person name="Jiang Y."/>
        </authorList>
    </citation>
    <scope>NUCLEOTIDE SEQUENCE [LARGE SCALE GENOMIC DNA]</scope>
    <source>
        <strain evidence="6 7">YIM 102701-2</strain>
    </source>
</reference>
<accession>A0A3P3W4B8</accession>
<feature type="region of interest" description="Disordered" evidence="4">
    <location>
        <begin position="284"/>
        <end position="383"/>
    </location>
</feature>
<dbReference type="AlphaFoldDB" id="A0A3P3W4B8"/>
<evidence type="ECO:0008006" key="8">
    <source>
        <dbReference type="Google" id="ProtNLM"/>
    </source>
</evidence>
<dbReference type="Pfam" id="PF03938">
    <property type="entry name" value="OmpH"/>
    <property type="match status" value="1"/>
</dbReference>
<dbReference type="InterPro" id="IPR005632">
    <property type="entry name" value="Chaperone_Skp"/>
</dbReference>
<evidence type="ECO:0000256" key="5">
    <source>
        <dbReference type="SAM" id="SignalP"/>
    </source>
</evidence>
<dbReference type="PANTHER" id="PTHR35089:SF1">
    <property type="entry name" value="CHAPERONE PROTEIN SKP"/>
    <property type="match status" value="1"/>
</dbReference>
<keyword evidence="7" id="KW-1185">Reference proteome</keyword>
<gene>
    <name evidence="6" type="ORF">EG240_10410</name>
</gene>
<evidence type="ECO:0000256" key="2">
    <source>
        <dbReference type="ARBA" id="ARBA00022729"/>
    </source>
</evidence>
<name>A0A3P3W4B8_9FLAO</name>
<comment type="similarity">
    <text evidence="1">Belongs to the Skp family.</text>
</comment>
<dbReference type="SMART" id="SM00935">
    <property type="entry name" value="OmpH"/>
    <property type="match status" value="1"/>
</dbReference>
<dbReference type="GO" id="GO:0005829">
    <property type="term" value="C:cytosol"/>
    <property type="evidence" value="ECO:0007669"/>
    <property type="project" value="TreeGrafter"/>
</dbReference>
<protein>
    <recommendedName>
        <fullName evidence="8">OmpH family outer membrane protein</fullName>
    </recommendedName>
</protein>
<evidence type="ECO:0000256" key="4">
    <source>
        <dbReference type="SAM" id="MobiDB-lite"/>
    </source>
</evidence>
<dbReference type="PANTHER" id="PTHR35089">
    <property type="entry name" value="CHAPERONE PROTEIN SKP"/>
    <property type="match status" value="1"/>
</dbReference>
<feature type="region of interest" description="Disordered" evidence="4">
    <location>
        <begin position="188"/>
        <end position="244"/>
    </location>
</feature>
<evidence type="ECO:0000313" key="6">
    <source>
        <dbReference type="EMBL" id="RRJ89925.1"/>
    </source>
</evidence>
<feature type="compositionally biased region" description="Low complexity" evidence="4">
    <location>
        <begin position="299"/>
        <end position="313"/>
    </location>
</feature>
<keyword evidence="2 5" id="KW-0732">Signal</keyword>
<dbReference type="GO" id="GO:0051082">
    <property type="term" value="F:unfolded protein binding"/>
    <property type="evidence" value="ECO:0007669"/>
    <property type="project" value="InterPro"/>
</dbReference>
<evidence type="ECO:0000313" key="7">
    <source>
        <dbReference type="Proteomes" id="UP000275719"/>
    </source>
</evidence>
<feature type="compositionally biased region" description="Basic and acidic residues" evidence="4">
    <location>
        <begin position="284"/>
        <end position="298"/>
    </location>
</feature>